<proteinExistence type="inferred from homology"/>
<keyword evidence="3" id="KW-0732">Signal</keyword>
<accession>A0A239HR38</accession>
<dbReference type="PANTHER" id="PTHR30024">
    <property type="entry name" value="ALIPHATIC SULFONATES-BINDING PROTEIN-RELATED"/>
    <property type="match status" value="1"/>
</dbReference>
<sequence>MKTIRIGGVPEHFNLPIHLAIENEWFSKEDIQLTWKDFPGGSGYMKEALRKDEVDICILLTEGIVTDILKGNPSKIVSGYVKTSLTWGIHTHTRIPMPESESIFDKKIAISRFGSGSHLMPIVNAMMKDQRIEEEQFVQVKDVNGGIDALENGDAEIFYWEKFTTKPYVEKGLLKKVDEFISPWPCFMIAATNKIIESDPATLSRVLKIIHNANQNFMNLENAVQLVSDRYGLTTKDAERWYHATEWSTNGWVSNKMLEGVLYSLREAKIVEDAKTTRGIIWERNAKN</sequence>
<dbReference type="Gene3D" id="3.40.190.10">
    <property type="entry name" value="Periplasmic binding protein-like II"/>
    <property type="match status" value="2"/>
</dbReference>
<dbReference type="SUPFAM" id="SSF53850">
    <property type="entry name" value="Periplasmic binding protein-like II"/>
    <property type="match status" value="1"/>
</dbReference>
<keyword evidence="6" id="KW-1185">Reference proteome</keyword>
<evidence type="ECO:0000256" key="1">
    <source>
        <dbReference type="ARBA" id="ARBA00004418"/>
    </source>
</evidence>
<gene>
    <name evidence="5" type="ORF">SAMN05421640_1454</name>
</gene>
<dbReference type="OrthoDB" id="6191474at2"/>
<comment type="similarity">
    <text evidence="2">Belongs to the bacterial solute-binding protein SsuA/TauA family.</text>
</comment>
<dbReference type="GO" id="GO:0042597">
    <property type="term" value="C:periplasmic space"/>
    <property type="evidence" value="ECO:0007669"/>
    <property type="project" value="UniProtKB-SubCell"/>
</dbReference>
<evidence type="ECO:0000256" key="3">
    <source>
        <dbReference type="ARBA" id="ARBA00022729"/>
    </source>
</evidence>
<dbReference type="Pfam" id="PF22384">
    <property type="entry name" value="PBP2_Ca3427_like"/>
    <property type="match status" value="1"/>
</dbReference>
<dbReference type="InterPro" id="IPR054364">
    <property type="entry name" value="Ca3427-like_PBP2"/>
</dbReference>
<dbReference type="PANTHER" id="PTHR30024:SF47">
    <property type="entry name" value="TAURINE-BINDING PERIPLASMIC PROTEIN"/>
    <property type="match status" value="1"/>
</dbReference>
<dbReference type="RefSeq" id="WP_089356189.1">
    <property type="nucleotide sequence ID" value="NZ_FZPD01000002.1"/>
</dbReference>
<organism evidence="5 6">
    <name type="scientific">Ekhidna lutea</name>
    <dbReference type="NCBI Taxonomy" id="447679"/>
    <lineage>
        <taxon>Bacteria</taxon>
        <taxon>Pseudomonadati</taxon>
        <taxon>Bacteroidota</taxon>
        <taxon>Cytophagia</taxon>
        <taxon>Cytophagales</taxon>
        <taxon>Reichenbachiellaceae</taxon>
        <taxon>Ekhidna</taxon>
    </lineage>
</organism>
<evidence type="ECO:0000313" key="6">
    <source>
        <dbReference type="Proteomes" id="UP000198393"/>
    </source>
</evidence>
<dbReference type="EMBL" id="FZPD01000002">
    <property type="protein sequence ID" value="SNS83782.1"/>
    <property type="molecule type" value="Genomic_DNA"/>
</dbReference>
<evidence type="ECO:0000259" key="4">
    <source>
        <dbReference type="Pfam" id="PF22384"/>
    </source>
</evidence>
<dbReference type="Proteomes" id="UP000198393">
    <property type="component" value="Unassembled WGS sequence"/>
</dbReference>
<feature type="domain" description="Ca3427-like PBP 2" evidence="4">
    <location>
        <begin position="103"/>
        <end position="179"/>
    </location>
</feature>
<evidence type="ECO:0000256" key="2">
    <source>
        <dbReference type="ARBA" id="ARBA00010742"/>
    </source>
</evidence>
<dbReference type="AlphaFoldDB" id="A0A239HR38"/>
<reference evidence="5 6" key="1">
    <citation type="submission" date="2017-06" db="EMBL/GenBank/DDBJ databases">
        <authorList>
            <person name="Kim H.J."/>
            <person name="Triplett B.A."/>
        </authorList>
    </citation>
    <scope>NUCLEOTIDE SEQUENCE [LARGE SCALE GENOMIC DNA]</scope>
    <source>
        <strain evidence="5 6">DSM 19307</strain>
    </source>
</reference>
<name>A0A239HR38_EKHLU</name>
<evidence type="ECO:0000313" key="5">
    <source>
        <dbReference type="EMBL" id="SNS83782.1"/>
    </source>
</evidence>
<comment type="subcellular location">
    <subcellularLocation>
        <location evidence="1">Periplasm</location>
    </subcellularLocation>
</comment>
<protein>
    <submittedName>
        <fullName evidence="5">ABC-type nitrate/sulfonate/bicarbonate transport system, substrate-binding protein</fullName>
    </submittedName>
</protein>